<evidence type="ECO:0008006" key="4">
    <source>
        <dbReference type="Google" id="ProtNLM"/>
    </source>
</evidence>
<evidence type="ECO:0000256" key="1">
    <source>
        <dbReference type="SAM" id="Phobius"/>
    </source>
</evidence>
<sequence>MARTPESSSGTTDYRPAPTLVARLFGAAVAAVGLLVFLTTLVVALLDWHTAVVLVVAAGGLLVVAALAAAATRSVSVLRLTPEGYVVRLVRGAGATRARWSEVEDAVTARVADADCIVLRLRDGRSTTVPVAVLAADRDDVVRDVRARLKAARGSRR</sequence>
<dbReference type="EMBL" id="JACCAC010000001">
    <property type="protein sequence ID" value="NYG54318.1"/>
    <property type="molecule type" value="Genomic_DNA"/>
</dbReference>
<feature type="transmembrane region" description="Helical" evidence="1">
    <location>
        <begin position="51"/>
        <end position="71"/>
    </location>
</feature>
<evidence type="ECO:0000313" key="3">
    <source>
        <dbReference type="Proteomes" id="UP000544110"/>
    </source>
</evidence>
<dbReference type="RefSeq" id="WP_179516962.1">
    <property type="nucleotide sequence ID" value="NZ_JACCAC010000001.1"/>
</dbReference>
<proteinExistence type="predicted"/>
<reference evidence="2 3" key="1">
    <citation type="submission" date="2020-07" db="EMBL/GenBank/DDBJ databases">
        <title>Sequencing the genomes of 1000 actinobacteria strains.</title>
        <authorList>
            <person name="Klenk H.-P."/>
        </authorList>
    </citation>
    <scope>NUCLEOTIDE SEQUENCE [LARGE SCALE GENOMIC DNA]</scope>
    <source>
        <strain evidence="2 3">DSM 24552</strain>
    </source>
</reference>
<protein>
    <recommendedName>
        <fullName evidence="4">PH domain-containing protein</fullName>
    </recommendedName>
</protein>
<accession>A0A7Y9RSY8</accession>
<keyword evidence="3" id="KW-1185">Reference proteome</keyword>
<dbReference type="Proteomes" id="UP000544110">
    <property type="component" value="Unassembled WGS sequence"/>
</dbReference>
<keyword evidence="1" id="KW-0812">Transmembrane</keyword>
<evidence type="ECO:0000313" key="2">
    <source>
        <dbReference type="EMBL" id="NYG54318.1"/>
    </source>
</evidence>
<feature type="transmembrane region" description="Helical" evidence="1">
    <location>
        <begin position="20"/>
        <end position="45"/>
    </location>
</feature>
<name>A0A7Y9RSY8_9ACTN</name>
<dbReference type="AlphaFoldDB" id="A0A7Y9RSY8"/>
<gene>
    <name evidence="2" type="ORF">BJ989_000622</name>
</gene>
<organism evidence="2 3">
    <name type="scientific">Nocardioides perillae</name>
    <dbReference type="NCBI Taxonomy" id="1119534"/>
    <lineage>
        <taxon>Bacteria</taxon>
        <taxon>Bacillati</taxon>
        <taxon>Actinomycetota</taxon>
        <taxon>Actinomycetes</taxon>
        <taxon>Propionibacteriales</taxon>
        <taxon>Nocardioidaceae</taxon>
        <taxon>Nocardioides</taxon>
    </lineage>
</organism>
<keyword evidence="1" id="KW-0472">Membrane</keyword>
<keyword evidence="1" id="KW-1133">Transmembrane helix</keyword>
<comment type="caution">
    <text evidence="2">The sequence shown here is derived from an EMBL/GenBank/DDBJ whole genome shotgun (WGS) entry which is preliminary data.</text>
</comment>